<dbReference type="Proteomes" id="UP001194746">
    <property type="component" value="Unassembled WGS sequence"/>
</dbReference>
<feature type="domain" description="Protein kinase" evidence="1">
    <location>
        <begin position="91"/>
        <end position="273"/>
    </location>
</feature>
<keyword evidence="3" id="KW-1185">Reference proteome</keyword>
<dbReference type="PROSITE" id="PS50011">
    <property type="entry name" value="PROTEIN_KINASE_DOM"/>
    <property type="match status" value="1"/>
</dbReference>
<dbReference type="GO" id="GO:0004672">
    <property type="term" value="F:protein kinase activity"/>
    <property type="evidence" value="ECO:0007669"/>
    <property type="project" value="InterPro"/>
</dbReference>
<proteinExistence type="predicted"/>
<reference evidence="2" key="1">
    <citation type="journal article" date="2019" name="Beilstein J. Org. Chem.">
        <title>Nanangenines: drimane sesquiterpenoids as the dominant metabolite cohort of a novel Australian fungus, Aspergillus nanangensis.</title>
        <authorList>
            <person name="Lacey H.J."/>
            <person name="Gilchrist C.L.M."/>
            <person name="Crombie A."/>
            <person name="Kalaitzis J.A."/>
            <person name="Vuong D."/>
            <person name="Rutledge P.J."/>
            <person name="Turner P."/>
            <person name="Pitt J.I."/>
            <person name="Lacey E."/>
            <person name="Chooi Y.H."/>
            <person name="Piggott A.M."/>
        </authorList>
    </citation>
    <scope>NUCLEOTIDE SEQUENCE</scope>
    <source>
        <strain evidence="2">MST-FP2251</strain>
    </source>
</reference>
<comment type="caution">
    <text evidence="2">The sequence shown here is derived from an EMBL/GenBank/DDBJ whole genome shotgun (WGS) entry which is preliminary data.</text>
</comment>
<gene>
    <name evidence="2" type="ORF">FE257_009597</name>
</gene>
<dbReference type="AlphaFoldDB" id="A0AAD4CJW8"/>
<name>A0AAD4CJW8_ASPNN</name>
<evidence type="ECO:0000313" key="3">
    <source>
        <dbReference type="Proteomes" id="UP001194746"/>
    </source>
</evidence>
<accession>A0AAD4CJW8</accession>
<dbReference type="GO" id="GO:0005524">
    <property type="term" value="F:ATP binding"/>
    <property type="evidence" value="ECO:0007669"/>
    <property type="project" value="InterPro"/>
</dbReference>
<organism evidence="2 3">
    <name type="scientific">Aspergillus nanangensis</name>
    <dbReference type="NCBI Taxonomy" id="2582783"/>
    <lineage>
        <taxon>Eukaryota</taxon>
        <taxon>Fungi</taxon>
        <taxon>Dikarya</taxon>
        <taxon>Ascomycota</taxon>
        <taxon>Pezizomycotina</taxon>
        <taxon>Eurotiomycetes</taxon>
        <taxon>Eurotiomycetidae</taxon>
        <taxon>Eurotiales</taxon>
        <taxon>Aspergillaceae</taxon>
        <taxon>Aspergillus</taxon>
        <taxon>Aspergillus subgen. Circumdati</taxon>
    </lineage>
</organism>
<sequence length="273" mass="31683">MAMKDSLLSLDLSPEDCLYRILRDDAGNKLVLCVHLKDLDLIPDESQTYGPEVIQHLSKLKNWHSRWNTLTVSKNETETRSEQDLFQPQALPKHHIFGDYGLSDILELQVQRDLNSRVFMVKQGERQCFLKIARFEFELNWLAQEIKAYHLLMEHNAKLPPKFLGYVYEETEHRVIGFLFEEILGRYPGIEDLGMCQSTLHQLHRLGIAHGDVNKHNMLITEEGVKLIDFEDSYVDTADKEKACEKMSEEIQGLARELVDNSGRGRPWTDEED</sequence>
<evidence type="ECO:0000259" key="1">
    <source>
        <dbReference type="PROSITE" id="PS50011"/>
    </source>
</evidence>
<dbReference type="Gene3D" id="1.10.510.10">
    <property type="entry name" value="Transferase(Phosphotransferase) domain 1"/>
    <property type="match status" value="1"/>
</dbReference>
<dbReference type="InterPro" id="IPR011009">
    <property type="entry name" value="Kinase-like_dom_sf"/>
</dbReference>
<evidence type="ECO:0000313" key="2">
    <source>
        <dbReference type="EMBL" id="KAF9887791.1"/>
    </source>
</evidence>
<reference evidence="2" key="2">
    <citation type="submission" date="2020-02" db="EMBL/GenBank/DDBJ databases">
        <authorList>
            <person name="Gilchrist C.L.M."/>
            <person name="Chooi Y.-H."/>
        </authorList>
    </citation>
    <scope>NUCLEOTIDE SEQUENCE</scope>
    <source>
        <strain evidence="2">MST-FP2251</strain>
    </source>
</reference>
<dbReference type="EMBL" id="VCAU01000056">
    <property type="protein sequence ID" value="KAF9887791.1"/>
    <property type="molecule type" value="Genomic_DNA"/>
</dbReference>
<dbReference type="SUPFAM" id="SSF56112">
    <property type="entry name" value="Protein kinase-like (PK-like)"/>
    <property type="match status" value="1"/>
</dbReference>
<protein>
    <recommendedName>
        <fullName evidence="1">Protein kinase domain-containing protein</fullName>
    </recommendedName>
</protein>
<dbReference type="Pfam" id="PF06293">
    <property type="entry name" value="Kdo"/>
    <property type="match status" value="1"/>
</dbReference>
<dbReference type="InterPro" id="IPR000719">
    <property type="entry name" value="Prot_kinase_dom"/>
</dbReference>